<accession>A0A7J0CEZ1</accession>
<keyword evidence="3" id="KW-1185">Reference proteome</keyword>
<proteinExistence type="predicted"/>
<sequence length="106" mass="10474">MYLPPVPSVVGSSGRTESPHVVAATTLAFLDTTLRHKPGDLAGVLSAYSDLSVFVGGTAGRGAQAAHDVVAYGGGRGVKRIGEDPHSVPRGQSGVAPVAGLGSPGA</sequence>
<organism evidence="2 3">
    <name type="scientific">Streptomyces fulvorobeus</name>
    <dbReference type="NCBI Taxonomy" id="284028"/>
    <lineage>
        <taxon>Bacteria</taxon>
        <taxon>Bacillati</taxon>
        <taxon>Actinomycetota</taxon>
        <taxon>Actinomycetes</taxon>
        <taxon>Kitasatosporales</taxon>
        <taxon>Streptomycetaceae</taxon>
        <taxon>Streptomyces</taxon>
    </lineage>
</organism>
<evidence type="ECO:0000313" key="3">
    <source>
        <dbReference type="Proteomes" id="UP000498980"/>
    </source>
</evidence>
<protein>
    <submittedName>
        <fullName evidence="2">Uncharacterized protein</fullName>
    </submittedName>
</protein>
<evidence type="ECO:0000256" key="1">
    <source>
        <dbReference type="SAM" id="MobiDB-lite"/>
    </source>
</evidence>
<dbReference type="AlphaFoldDB" id="A0A7J0CEZ1"/>
<feature type="region of interest" description="Disordered" evidence="1">
    <location>
        <begin position="81"/>
        <end position="106"/>
    </location>
</feature>
<reference evidence="2 3" key="1">
    <citation type="submission" date="2020-05" db="EMBL/GenBank/DDBJ databases">
        <title>Whole genome shotgun sequence of Streptomyces fulvorobeus NBRC 15897.</title>
        <authorList>
            <person name="Komaki H."/>
            <person name="Tamura T."/>
        </authorList>
    </citation>
    <scope>NUCLEOTIDE SEQUENCE [LARGE SCALE GENOMIC DNA]</scope>
    <source>
        <strain evidence="2 3">NBRC 15897</strain>
    </source>
</reference>
<name>A0A7J0CEZ1_9ACTN</name>
<gene>
    <name evidence="2" type="ORF">Sfulv_58620</name>
</gene>
<comment type="caution">
    <text evidence="2">The sequence shown here is derived from an EMBL/GenBank/DDBJ whole genome shotgun (WGS) entry which is preliminary data.</text>
</comment>
<evidence type="ECO:0000313" key="2">
    <source>
        <dbReference type="EMBL" id="GFN01052.1"/>
    </source>
</evidence>
<dbReference type="EMBL" id="BLWC01000001">
    <property type="protein sequence ID" value="GFN01052.1"/>
    <property type="molecule type" value="Genomic_DNA"/>
</dbReference>
<dbReference type="Proteomes" id="UP000498980">
    <property type="component" value="Unassembled WGS sequence"/>
</dbReference>